<dbReference type="OrthoDB" id="2499299at2759"/>
<evidence type="ECO:0000256" key="2">
    <source>
        <dbReference type="SAM" id="Phobius"/>
    </source>
</evidence>
<keyword evidence="6" id="KW-1185">Reference proteome</keyword>
<sequence length="349" mass="37481">MPIRLLFLLLFLPSTFLSSLKVCHVDALALYEPHNLGWAGHMFQSSSQRAAFLTFLSDNSNTGPELTKEDFSALSILWDALRRTTIEDKQTKSVSQRILSPTSHPLNKIQEASIRLKRRQIATNAAGTLREAPPLNNLLEVSPEKFISDSPGTDPPDSGLPAPATSSSKVDSSTGKSATPGPAKAPQKSPGQKASQSTELLDPGLKGLIIIGIVASLMGLYLFFRKRFVSEPEAQISTTSSEKGGLEGPPIAADYAGGINITGPIGDNYTTELSQEMRPGYQNYKQFGGVGNNRAQVKRPSVRSQPTSGKAIPLPSSAKVTKQRTRMPSSDQGREGQAKGSNRKPQGRG</sequence>
<evidence type="ECO:0000256" key="1">
    <source>
        <dbReference type="SAM" id="MobiDB-lite"/>
    </source>
</evidence>
<accession>A0A5B0NIU7</accession>
<gene>
    <name evidence="5" type="ORF">PGT21_009684</name>
    <name evidence="4" type="ORF">PGTUg99_032055</name>
</gene>
<feature type="chain" id="PRO_5036137478" description="Mid2 domain-containing protein" evidence="3">
    <location>
        <begin position="20"/>
        <end position="349"/>
    </location>
</feature>
<evidence type="ECO:0000313" key="7">
    <source>
        <dbReference type="Proteomes" id="UP000325313"/>
    </source>
</evidence>
<dbReference type="Proteomes" id="UP000324748">
    <property type="component" value="Unassembled WGS sequence"/>
</dbReference>
<dbReference type="Proteomes" id="UP000325313">
    <property type="component" value="Unassembled WGS sequence"/>
</dbReference>
<feature type="compositionally biased region" description="Polar residues" evidence="1">
    <location>
        <begin position="189"/>
        <end position="198"/>
    </location>
</feature>
<feature type="transmembrane region" description="Helical" evidence="2">
    <location>
        <begin position="205"/>
        <end position="224"/>
    </location>
</feature>
<comment type="caution">
    <text evidence="4">The sequence shown here is derived from an EMBL/GenBank/DDBJ whole genome shotgun (WGS) entry which is preliminary data.</text>
</comment>
<keyword evidence="2" id="KW-0472">Membrane</keyword>
<organism evidence="4 7">
    <name type="scientific">Puccinia graminis f. sp. tritici</name>
    <dbReference type="NCBI Taxonomy" id="56615"/>
    <lineage>
        <taxon>Eukaryota</taxon>
        <taxon>Fungi</taxon>
        <taxon>Dikarya</taxon>
        <taxon>Basidiomycota</taxon>
        <taxon>Pucciniomycotina</taxon>
        <taxon>Pucciniomycetes</taxon>
        <taxon>Pucciniales</taxon>
        <taxon>Pucciniaceae</taxon>
        <taxon>Puccinia</taxon>
    </lineage>
</organism>
<protein>
    <recommendedName>
        <fullName evidence="8">Mid2 domain-containing protein</fullName>
    </recommendedName>
</protein>
<evidence type="ECO:0000313" key="5">
    <source>
        <dbReference type="EMBL" id="KAA1105515.1"/>
    </source>
</evidence>
<evidence type="ECO:0000313" key="4">
    <source>
        <dbReference type="EMBL" id="KAA1088522.1"/>
    </source>
</evidence>
<keyword evidence="2" id="KW-0812">Transmembrane</keyword>
<keyword evidence="2" id="KW-1133">Transmembrane helix</keyword>
<evidence type="ECO:0000256" key="3">
    <source>
        <dbReference type="SAM" id="SignalP"/>
    </source>
</evidence>
<dbReference type="AlphaFoldDB" id="A0A5B0NIU7"/>
<feature type="region of interest" description="Disordered" evidence="1">
    <location>
        <begin position="145"/>
        <end position="198"/>
    </location>
</feature>
<evidence type="ECO:0008006" key="8">
    <source>
        <dbReference type="Google" id="ProtNLM"/>
    </source>
</evidence>
<feature type="compositionally biased region" description="Low complexity" evidence="1">
    <location>
        <begin position="165"/>
        <end position="177"/>
    </location>
</feature>
<reference evidence="6 7" key="1">
    <citation type="submission" date="2019-05" db="EMBL/GenBank/DDBJ databases">
        <title>Emergence of the Ug99 lineage of the wheat stem rust pathogen through somatic hybridization.</title>
        <authorList>
            <person name="Li F."/>
            <person name="Upadhyaya N.M."/>
            <person name="Sperschneider J."/>
            <person name="Matny O."/>
            <person name="Nguyen-Phuc H."/>
            <person name="Mago R."/>
            <person name="Raley C."/>
            <person name="Miller M.E."/>
            <person name="Silverstein K.A.T."/>
            <person name="Henningsen E."/>
            <person name="Hirsch C.D."/>
            <person name="Visser B."/>
            <person name="Pretorius Z.A."/>
            <person name="Steffenson B.J."/>
            <person name="Schwessinger B."/>
            <person name="Dodds P.N."/>
            <person name="Figueroa M."/>
        </authorList>
    </citation>
    <scope>NUCLEOTIDE SEQUENCE [LARGE SCALE GENOMIC DNA]</scope>
    <source>
        <strain evidence="5">21-0</strain>
        <strain evidence="4 7">Ug99</strain>
    </source>
</reference>
<evidence type="ECO:0000313" key="6">
    <source>
        <dbReference type="Proteomes" id="UP000324748"/>
    </source>
</evidence>
<proteinExistence type="predicted"/>
<feature type="signal peptide" evidence="3">
    <location>
        <begin position="1"/>
        <end position="19"/>
    </location>
</feature>
<name>A0A5B0NIU7_PUCGR</name>
<dbReference type="EMBL" id="VDEP01000406">
    <property type="protein sequence ID" value="KAA1088522.1"/>
    <property type="molecule type" value="Genomic_DNA"/>
</dbReference>
<dbReference type="EMBL" id="VSWC01000040">
    <property type="protein sequence ID" value="KAA1105515.1"/>
    <property type="molecule type" value="Genomic_DNA"/>
</dbReference>
<keyword evidence="3" id="KW-0732">Signal</keyword>
<feature type="region of interest" description="Disordered" evidence="1">
    <location>
        <begin position="282"/>
        <end position="349"/>
    </location>
</feature>